<dbReference type="EMBL" id="JAVXUO010001034">
    <property type="protein sequence ID" value="KAK2986762.1"/>
    <property type="molecule type" value="Genomic_DNA"/>
</dbReference>
<dbReference type="CDD" id="cd13132">
    <property type="entry name" value="MATE_eukaryotic"/>
    <property type="match status" value="1"/>
</dbReference>
<keyword evidence="8" id="KW-1185">Reference proteome</keyword>
<dbReference type="GO" id="GO:0015297">
    <property type="term" value="F:antiporter activity"/>
    <property type="evidence" value="ECO:0007669"/>
    <property type="project" value="InterPro"/>
</dbReference>
<evidence type="ECO:0000256" key="5">
    <source>
        <dbReference type="ARBA" id="ARBA00023136"/>
    </source>
</evidence>
<evidence type="ECO:0000256" key="1">
    <source>
        <dbReference type="ARBA" id="ARBA00004141"/>
    </source>
</evidence>
<dbReference type="InterPro" id="IPR002528">
    <property type="entry name" value="MATE_fam"/>
</dbReference>
<keyword evidence="3 6" id="KW-0812">Transmembrane</keyword>
<name>A0AA88UT42_9ASTE</name>
<dbReference type="InterPro" id="IPR045069">
    <property type="entry name" value="MATE_euk"/>
</dbReference>
<organism evidence="7 8">
    <name type="scientific">Escallonia rubra</name>
    <dbReference type="NCBI Taxonomy" id="112253"/>
    <lineage>
        <taxon>Eukaryota</taxon>
        <taxon>Viridiplantae</taxon>
        <taxon>Streptophyta</taxon>
        <taxon>Embryophyta</taxon>
        <taxon>Tracheophyta</taxon>
        <taxon>Spermatophyta</taxon>
        <taxon>Magnoliopsida</taxon>
        <taxon>eudicotyledons</taxon>
        <taxon>Gunneridae</taxon>
        <taxon>Pentapetalae</taxon>
        <taxon>asterids</taxon>
        <taxon>campanulids</taxon>
        <taxon>Escalloniales</taxon>
        <taxon>Escalloniaceae</taxon>
        <taxon>Escallonia</taxon>
    </lineage>
</organism>
<keyword evidence="5 6" id="KW-0472">Membrane</keyword>
<dbReference type="Pfam" id="PF01554">
    <property type="entry name" value="MatE"/>
    <property type="match status" value="2"/>
</dbReference>
<feature type="transmembrane region" description="Helical" evidence="6">
    <location>
        <begin position="203"/>
        <end position="225"/>
    </location>
</feature>
<feature type="transmembrane region" description="Helical" evidence="6">
    <location>
        <begin position="147"/>
        <end position="165"/>
    </location>
</feature>
<feature type="transmembrane region" description="Helical" evidence="6">
    <location>
        <begin position="177"/>
        <end position="197"/>
    </location>
</feature>
<feature type="transmembrane region" description="Helical" evidence="6">
    <location>
        <begin position="326"/>
        <end position="347"/>
    </location>
</feature>
<feature type="transmembrane region" description="Helical" evidence="6">
    <location>
        <begin position="399"/>
        <end position="423"/>
    </location>
</feature>
<comment type="subcellular location">
    <subcellularLocation>
        <location evidence="1">Membrane</location>
        <topology evidence="1">Multi-pass membrane protein</topology>
    </subcellularLocation>
</comment>
<evidence type="ECO:0000313" key="7">
    <source>
        <dbReference type="EMBL" id="KAK2986762.1"/>
    </source>
</evidence>
<feature type="transmembrane region" description="Helical" evidence="6">
    <location>
        <begin position="286"/>
        <end position="305"/>
    </location>
</feature>
<proteinExistence type="inferred from homology"/>
<reference evidence="7" key="1">
    <citation type="submission" date="2022-12" db="EMBL/GenBank/DDBJ databases">
        <title>Draft genome assemblies for two species of Escallonia (Escalloniales).</title>
        <authorList>
            <person name="Chanderbali A."/>
            <person name="Dervinis C."/>
            <person name="Anghel I."/>
            <person name="Soltis D."/>
            <person name="Soltis P."/>
            <person name="Zapata F."/>
        </authorList>
    </citation>
    <scope>NUCLEOTIDE SEQUENCE</scope>
    <source>
        <strain evidence="7">UCBG92.1500</strain>
        <tissue evidence="7">Leaf</tissue>
    </source>
</reference>
<dbReference type="NCBIfam" id="TIGR00797">
    <property type="entry name" value="matE"/>
    <property type="match status" value="1"/>
</dbReference>
<sequence length="477" mass="52025">MEEAGFTGGEEKRWTITWSLFAQELKKVGHIAAPMVAVTVLQYLLQVISMMMVGHLGQLSLSSVAIATSLTNVTGFSLLSGLVGGLETLCGQAYGAGHYKKLSVYTYSAIISLILVCIPICVLWIFMEKLLIVVGQDPSISLEARKYSMWLIPALLGSALLKPLVRFLQSQSLILPMLISSFLVLCFHVPLCWALIFKIRLGITGAAIAFSLSNWFYVLLLVLYIKYPLSCKNTLVPFSKEAFLGIGEFFRYGVPSAVMVCLKWWSLEVLILLSGLLPNPKLETSVLSICLTISTLHFTVPYGFGAAASIRVSNELGAGNPQAARVAVWAVMFLAVTETVVVSITLFCCRHILGRAYSNERPVVEYIAVMAPLICLSTVTDSLQAVISGIARGCGWQHIGAYVNLGAFYLLGIPVAVVLGFILHLKAKGLWIGIVIGSTVQSTILSLITGFTNWQKQATKAKERMSERKTSVENEQD</sequence>
<accession>A0AA88UT42</accession>
<evidence type="ECO:0000256" key="6">
    <source>
        <dbReference type="RuleBase" id="RU004914"/>
    </source>
</evidence>
<evidence type="ECO:0000256" key="4">
    <source>
        <dbReference type="ARBA" id="ARBA00022989"/>
    </source>
</evidence>
<protein>
    <recommendedName>
        <fullName evidence="6">Protein DETOXIFICATION</fullName>
    </recommendedName>
    <alternativeName>
        <fullName evidence="6">Multidrug and toxic compound extrusion protein</fullName>
    </alternativeName>
</protein>
<comment type="similarity">
    <text evidence="2 6">Belongs to the multi antimicrobial extrusion (MATE) (TC 2.A.66.1) family.</text>
</comment>
<feature type="transmembrane region" description="Helical" evidence="6">
    <location>
        <begin position="59"/>
        <end position="83"/>
    </location>
</feature>
<dbReference type="GO" id="GO:1990961">
    <property type="term" value="P:xenobiotic detoxification by transmembrane export across the plasma membrane"/>
    <property type="evidence" value="ECO:0007669"/>
    <property type="project" value="InterPro"/>
</dbReference>
<dbReference type="Proteomes" id="UP001187471">
    <property type="component" value="Unassembled WGS sequence"/>
</dbReference>
<dbReference type="PANTHER" id="PTHR11206">
    <property type="entry name" value="MULTIDRUG RESISTANCE PROTEIN"/>
    <property type="match status" value="1"/>
</dbReference>
<evidence type="ECO:0000313" key="8">
    <source>
        <dbReference type="Proteomes" id="UP001187471"/>
    </source>
</evidence>
<comment type="caution">
    <text evidence="7">The sequence shown here is derived from an EMBL/GenBank/DDBJ whole genome shotgun (WGS) entry which is preliminary data.</text>
</comment>
<gene>
    <name evidence="7" type="ORF">RJ640_010987</name>
</gene>
<keyword evidence="4 6" id="KW-1133">Transmembrane helix</keyword>
<dbReference type="AlphaFoldDB" id="A0AA88UT42"/>
<feature type="transmembrane region" description="Helical" evidence="6">
    <location>
        <begin position="249"/>
        <end position="266"/>
    </location>
</feature>
<feature type="transmembrane region" description="Helical" evidence="6">
    <location>
        <begin position="31"/>
        <end position="53"/>
    </location>
</feature>
<dbReference type="GO" id="GO:0042910">
    <property type="term" value="F:xenobiotic transmembrane transporter activity"/>
    <property type="evidence" value="ECO:0007669"/>
    <property type="project" value="InterPro"/>
</dbReference>
<feature type="transmembrane region" description="Helical" evidence="6">
    <location>
        <begin position="429"/>
        <end position="454"/>
    </location>
</feature>
<evidence type="ECO:0000256" key="2">
    <source>
        <dbReference type="ARBA" id="ARBA00010199"/>
    </source>
</evidence>
<feature type="transmembrane region" description="Helical" evidence="6">
    <location>
        <begin position="104"/>
        <end position="127"/>
    </location>
</feature>
<dbReference type="GO" id="GO:0016020">
    <property type="term" value="C:membrane"/>
    <property type="evidence" value="ECO:0007669"/>
    <property type="project" value="UniProtKB-SubCell"/>
</dbReference>
<evidence type="ECO:0000256" key="3">
    <source>
        <dbReference type="ARBA" id="ARBA00022692"/>
    </source>
</evidence>